<dbReference type="InterPro" id="IPR029061">
    <property type="entry name" value="THDP-binding"/>
</dbReference>
<dbReference type="InterPro" id="IPR045229">
    <property type="entry name" value="TPP_enz"/>
</dbReference>
<dbReference type="InterPro" id="IPR012001">
    <property type="entry name" value="Thiamin_PyroP_enz_TPP-bd_dom"/>
</dbReference>
<dbReference type="CDD" id="cd00568">
    <property type="entry name" value="TPP_enzymes"/>
    <property type="match status" value="1"/>
</dbReference>
<dbReference type="Pfam" id="PF00205">
    <property type="entry name" value="TPP_enzyme_M"/>
    <property type="match status" value="1"/>
</dbReference>
<gene>
    <name evidence="7" type="ORF">EAE32_10645</name>
</gene>
<dbReference type="Gene3D" id="3.40.50.970">
    <property type="match status" value="2"/>
</dbReference>
<protein>
    <submittedName>
        <fullName evidence="7">Acetolactate synthase</fullName>
    </submittedName>
</protein>
<dbReference type="SUPFAM" id="SSF52518">
    <property type="entry name" value="Thiamin diphosphate-binding fold (THDP-binding)"/>
    <property type="match status" value="2"/>
</dbReference>
<dbReference type="CDD" id="cd07035">
    <property type="entry name" value="TPP_PYR_POX_like"/>
    <property type="match status" value="1"/>
</dbReference>
<dbReference type="Proteomes" id="UP000277871">
    <property type="component" value="Unassembled WGS sequence"/>
</dbReference>
<dbReference type="GO" id="GO:0000287">
    <property type="term" value="F:magnesium ion binding"/>
    <property type="evidence" value="ECO:0007669"/>
    <property type="project" value="InterPro"/>
</dbReference>
<dbReference type="Gene3D" id="3.40.50.1220">
    <property type="entry name" value="TPP-binding domain"/>
    <property type="match status" value="1"/>
</dbReference>
<evidence type="ECO:0000259" key="4">
    <source>
        <dbReference type="Pfam" id="PF00205"/>
    </source>
</evidence>
<sequence>MAQQSAGHLIVESLKAHGVERVFSVPGESFLDVLDGLYDSGVQNVVCRQEGGVTYMAEAHGKLTGRPGVAMVTRGPGASNAFVGIHLAWQDSTPLVLFVGLVPVAHREREAFQEFDPHQWFGSQAKRVLVLDDPDRASEYVAEAFFAASSGRPGPVVVGLPEDVITRQTDAPVVQPVPVTEGAVGREDLADLRAALESAQRPAILVGGPRWTPEAARQVTEFAERHGIPVVSDWRAADRVPGTSPVNAGETGYGRSRETVETLENADVLLVVGGTLSDIPTDGFTVRQDPAAVNWIVNIDSSLRQHSGAVTRQILASPVAFGRALAELELGEHPDWSAWLETPVAARRRRFEIPATAGNNAEGTADMELVMKALIPHLPEDAAVVYGSGNHTAWANTYVPTGAFPSQLSVRNGTMGYSVPGAVSVSLEQPERFVFAIAGDGEFLMNSQELATARQFGAHPLIIVVDNGQFGTIRAHQENHYPGRVSGTQLQNPDFATVARGYGAFGARLERNEDIEGVIADAVRAVTEDRVPAVVHVLADPAKLLPGM</sequence>
<dbReference type="Pfam" id="PF02776">
    <property type="entry name" value="TPP_enzyme_N"/>
    <property type="match status" value="1"/>
</dbReference>
<evidence type="ECO:0000256" key="3">
    <source>
        <dbReference type="RuleBase" id="RU362132"/>
    </source>
</evidence>
<feature type="domain" description="Thiamine pyrophosphate enzyme N-terminal TPP-binding" evidence="6">
    <location>
        <begin position="6"/>
        <end position="117"/>
    </location>
</feature>
<dbReference type="PANTHER" id="PTHR18968">
    <property type="entry name" value="THIAMINE PYROPHOSPHATE ENZYMES"/>
    <property type="match status" value="1"/>
</dbReference>
<comment type="similarity">
    <text evidence="1 3">Belongs to the TPP enzyme family.</text>
</comment>
<evidence type="ECO:0000256" key="1">
    <source>
        <dbReference type="ARBA" id="ARBA00007812"/>
    </source>
</evidence>
<name>A0A3L9LYV1_9MICC</name>
<dbReference type="NCBIfam" id="NF006052">
    <property type="entry name" value="PRK08199.1"/>
    <property type="match status" value="1"/>
</dbReference>
<evidence type="ECO:0000259" key="6">
    <source>
        <dbReference type="Pfam" id="PF02776"/>
    </source>
</evidence>
<dbReference type="PANTHER" id="PTHR18968:SF120">
    <property type="entry name" value="ACETOLACTATE SYNTHASE LARGE SUBUNIT"/>
    <property type="match status" value="1"/>
</dbReference>
<dbReference type="GO" id="GO:0005948">
    <property type="term" value="C:acetolactate synthase complex"/>
    <property type="evidence" value="ECO:0007669"/>
    <property type="project" value="TreeGrafter"/>
</dbReference>
<dbReference type="SUPFAM" id="SSF52467">
    <property type="entry name" value="DHS-like NAD/FAD-binding domain"/>
    <property type="match status" value="1"/>
</dbReference>
<accession>A0A3L9LYV1</accession>
<dbReference type="InterPro" id="IPR012000">
    <property type="entry name" value="Thiamin_PyroP_enz_cen_dom"/>
</dbReference>
<dbReference type="RefSeq" id="WP_121845281.1">
    <property type="nucleotide sequence ID" value="NZ_PHOA01000010.1"/>
</dbReference>
<dbReference type="EMBL" id="RDEX01000003">
    <property type="protein sequence ID" value="RLY91676.1"/>
    <property type="molecule type" value="Genomic_DNA"/>
</dbReference>
<evidence type="ECO:0000259" key="5">
    <source>
        <dbReference type="Pfam" id="PF02775"/>
    </source>
</evidence>
<organism evidence="7 8">
    <name type="scientific">Kocuria tytonicola</name>
    <dbReference type="NCBI Taxonomy" id="2055946"/>
    <lineage>
        <taxon>Bacteria</taxon>
        <taxon>Bacillati</taxon>
        <taxon>Actinomycetota</taxon>
        <taxon>Actinomycetes</taxon>
        <taxon>Micrococcales</taxon>
        <taxon>Micrococcaceae</taxon>
        <taxon>Kocuria</taxon>
    </lineage>
</organism>
<evidence type="ECO:0000256" key="2">
    <source>
        <dbReference type="ARBA" id="ARBA00023052"/>
    </source>
</evidence>
<reference evidence="7 8" key="1">
    <citation type="submission" date="2018-10" db="EMBL/GenBank/DDBJ databases">
        <title>Kocuria tytonicola, new bacteria from the preen glands of American barn owls (Tyto furcata).</title>
        <authorList>
            <person name="Braun M.S."/>
            <person name="Wang E."/>
            <person name="Zimmermann S."/>
            <person name="Boutin S."/>
            <person name="Wagner H."/>
            <person name="Wink M."/>
        </authorList>
    </citation>
    <scope>NUCLEOTIDE SEQUENCE [LARGE SCALE GENOMIC DNA]</scope>
    <source>
        <strain evidence="7 8">473</strain>
    </source>
</reference>
<dbReference type="Pfam" id="PF02775">
    <property type="entry name" value="TPP_enzyme_C"/>
    <property type="match status" value="1"/>
</dbReference>
<dbReference type="GO" id="GO:0003984">
    <property type="term" value="F:acetolactate synthase activity"/>
    <property type="evidence" value="ECO:0007669"/>
    <property type="project" value="TreeGrafter"/>
</dbReference>
<comment type="caution">
    <text evidence="7">The sequence shown here is derived from an EMBL/GenBank/DDBJ whole genome shotgun (WGS) entry which is preliminary data.</text>
</comment>
<dbReference type="FunFam" id="3.40.50.970:FF:000007">
    <property type="entry name" value="Acetolactate synthase"/>
    <property type="match status" value="1"/>
</dbReference>
<evidence type="ECO:0000313" key="7">
    <source>
        <dbReference type="EMBL" id="RLY91676.1"/>
    </source>
</evidence>
<dbReference type="InterPro" id="IPR011766">
    <property type="entry name" value="TPP_enzyme_TPP-bd"/>
</dbReference>
<dbReference type="GO" id="GO:0009099">
    <property type="term" value="P:L-valine biosynthetic process"/>
    <property type="evidence" value="ECO:0007669"/>
    <property type="project" value="TreeGrafter"/>
</dbReference>
<proteinExistence type="inferred from homology"/>
<dbReference type="GO" id="GO:0009097">
    <property type="term" value="P:isoleucine biosynthetic process"/>
    <property type="evidence" value="ECO:0007669"/>
    <property type="project" value="TreeGrafter"/>
</dbReference>
<feature type="domain" description="Thiamine pyrophosphate enzyme TPP-binding" evidence="5">
    <location>
        <begin position="388"/>
        <end position="537"/>
    </location>
</feature>
<dbReference type="AlphaFoldDB" id="A0A3L9LYV1"/>
<evidence type="ECO:0000313" key="8">
    <source>
        <dbReference type="Proteomes" id="UP000277871"/>
    </source>
</evidence>
<dbReference type="GO" id="GO:0030976">
    <property type="term" value="F:thiamine pyrophosphate binding"/>
    <property type="evidence" value="ECO:0007669"/>
    <property type="project" value="InterPro"/>
</dbReference>
<feature type="domain" description="Thiamine pyrophosphate enzyme central" evidence="4">
    <location>
        <begin position="191"/>
        <end position="304"/>
    </location>
</feature>
<keyword evidence="8" id="KW-1185">Reference proteome</keyword>
<dbReference type="OrthoDB" id="4494979at2"/>
<dbReference type="InterPro" id="IPR029035">
    <property type="entry name" value="DHS-like_NAD/FAD-binding_dom"/>
</dbReference>
<keyword evidence="2 3" id="KW-0786">Thiamine pyrophosphate</keyword>
<dbReference type="GO" id="GO:0050660">
    <property type="term" value="F:flavin adenine dinucleotide binding"/>
    <property type="evidence" value="ECO:0007669"/>
    <property type="project" value="TreeGrafter"/>
</dbReference>